<feature type="compositionally biased region" description="Polar residues" evidence="1">
    <location>
        <begin position="347"/>
        <end position="361"/>
    </location>
</feature>
<accession>A0A0G4JGR3</accession>
<dbReference type="Proteomes" id="UP000364291">
    <property type="component" value="Unassembled WGS sequence"/>
</dbReference>
<evidence type="ECO:0000256" key="1">
    <source>
        <dbReference type="SAM" id="MobiDB-lite"/>
    </source>
</evidence>
<reference evidence="2 3" key="1">
    <citation type="submission" date="2019-08" db="EMBL/GenBank/DDBJ databases">
        <authorList>
            <person name="Peeters C."/>
        </authorList>
    </citation>
    <scope>NUCLEOTIDE SEQUENCE [LARGE SCALE GENOMIC DNA]</scope>
    <source>
        <strain evidence="2 3">LMG 18089</strain>
    </source>
</reference>
<evidence type="ECO:0000313" key="3">
    <source>
        <dbReference type="Proteomes" id="UP000364291"/>
    </source>
</evidence>
<protein>
    <submittedName>
        <fullName evidence="2">Uncharacterized protein</fullName>
    </submittedName>
</protein>
<organism evidence="2 3">
    <name type="scientific">Pandoraea apista</name>
    <dbReference type="NCBI Taxonomy" id="93218"/>
    <lineage>
        <taxon>Bacteria</taxon>
        <taxon>Pseudomonadati</taxon>
        <taxon>Pseudomonadota</taxon>
        <taxon>Betaproteobacteria</taxon>
        <taxon>Burkholderiales</taxon>
        <taxon>Burkholderiaceae</taxon>
        <taxon>Pandoraea</taxon>
    </lineage>
</organism>
<feature type="region of interest" description="Disordered" evidence="1">
    <location>
        <begin position="286"/>
        <end position="361"/>
    </location>
</feature>
<dbReference type="AlphaFoldDB" id="A0A0G4JGR3"/>
<evidence type="ECO:0000313" key="2">
    <source>
        <dbReference type="EMBL" id="VVG70128.1"/>
    </source>
</evidence>
<dbReference type="RefSeq" id="WP_048628731.1">
    <property type="nucleotide sequence ID" value="NZ_CABPSX010000001.1"/>
</dbReference>
<dbReference type="OrthoDB" id="8937901at2"/>
<dbReference type="GeneID" id="47016259"/>
<dbReference type="EMBL" id="CABPSX010000001">
    <property type="protein sequence ID" value="VVG70128.1"/>
    <property type="molecule type" value="Genomic_DNA"/>
</dbReference>
<name>A0A0G4JGR3_9BURK</name>
<proteinExistence type="predicted"/>
<feature type="compositionally biased region" description="Low complexity" evidence="1">
    <location>
        <begin position="329"/>
        <end position="340"/>
    </location>
</feature>
<gene>
    <name evidence="2" type="ORF">PAP18089_01086</name>
</gene>
<sequence length="361" mass="39813">MNVGTCHVGPSAASPLNTAALEPTYRSLNWSDVVQIRALNPKCNPTKAAVALAATHPDSVFGREIERYIGKTPIGDPARGAQQRQALRQLAVLENHEVTVDLLRNTGLPDGIALDLLQRLLARPMEWTIFERLVLTPNLNAWARSVLERNEAVHVADDVLTLRILQAFGHDVAVPWSFDVTNKWVYFYSASTSDMGSLKGLLDMAITDRPDDDCVRDACRSAYQALAHTHYRTHEQIWPHWEVRNGLWEIYPDPRGARFLDDIVSHHPVTCETERWLRNVTPVGCLDLPGRPARTGPDYDSDLSDPDNLTGNPAQAAMTPSELRERRAASASRQQAARGAPAPPSDAPSQGTGTTSPDEGR</sequence>